<name>A0AA87Z3J6_FICCA</name>
<dbReference type="Proteomes" id="UP001187192">
    <property type="component" value="Unassembled WGS sequence"/>
</dbReference>
<dbReference type="EMBL" id="BTGU01006902">
    <property type="protein sequence ID" value="GMN25108.1"/>
    <property type="molecule type" value="Genomic_DNA"/>
</dbReference>
<dbReference type="EMBL" id="BTGU01006894">
    <property type="protein sequence ID" value="GMN24994.1"/>
    <property type="molecule type" value="Genomic_DNA"/>
</dbReference>
<feature type="region of interest" description="Disordered" evidence="1">
    <location>
        <begin position="44"/>
        <end position="78"/>
    </location>
</feature>
<keyword evidence="4" id="KW-1185">Reference proteome</keyword>
<dbReference type="AlphaFoldDB" id="A0AA87Z3J6"/>
<accession>A0AA87Z3J6</accession>
<protein>
    <submittedName>
        <fullName evidence="2">Uncharacterized protein</fullName>
    </submittedName>
</protein>
<comment type="caution">
    <text evidence="2">The sequence shown here is derived from an EMBL/GenBank/DDBJ whole genome shotgun (WGS) entry which is preliminary data.</text>
</comment>
<proteinExistence type="predicted"/>
<reference evidence="2" key="1">
    <citation type="submission" date="2023-07" db="EMBL/GenBank/DDBJ databases">
        <title>draft genome sequence of fig (Ficus carica).</title>
        <authorList>
            <person name="Takahashi T."/>
            <person name="Nishimura K."/>
        </authorList>
    </citation>
    <scope>NUCLEOTIDE SEQUENCE</scope>
</reference>
<gene>
    <name evidence="2" type="ORF">TIFTF001_049183</name>
    <name evidence="3" type="ORF">TIFTF001_049192</name>
</gene>
<evidence type="ECO:0000256" key="1">
    <source>
        <dbReference type="SAM" id="MobiDB-lite"/>
    </source>
</evidence>
<evidence type="ECO:0000313" key="4">
    <source>
        <dbReference type="Proteomes" id="UP001187192"/>
    </source>
</evidence>
<feature type="non-terminal residue" evidence="2">
    <location>
        <position position="1"/>
    </location>
</feature>
<evidence type="ECO:0000313" key="2">
    <source>
        <dbReference type="EMBL" id="GMN24994.1"/>
    </source>
</evidence>
<evidence type="ECO:0000313" key="3">
    <source>
        <dbReference type="EMBL" id="GMN25108.1"/>
    </source>
</evidence>
<sequence>EIAIASHPHRELVLSVDERSCRSVSPIEGGRKVRWSGSQIAGSLHKGWAAPSDDVSPSKWRGYSGRWREGSDSPGDSG</sequence>
<organism evidence="2 4">
    <name type="scientific">Ficus carica</name>
    <name type="common">Common fig</name>
    <dbReference type="NCBI Taxonomy" id="3494"/>
    <lineage>
        <taxon>Eukaryota</taxon>
        <taxon>Viridiplantae</taxon>
        <taxon>Streptophyta</taxon>
        <taxon>Embryophyta</taxon>
        <taxon>Tracheophyta</taxon>
        <taxon>Spermatophyta</taxon>
        <taxon>Magnoliopsida</taxon>
        <taxon>eudicotyledons</taxon>
        <taxon>Gunneridae</taxon>
        <taxon>Pentapetalae</taxon>
        <taxon>rosids</taxon>
        <taxon>fabids</taxon>
        <taxon>Rosales</taxon>
        <taxon>Moraceae</taxon>
        <taxon>Ficeae</taxon>
        <taxon>Ficus</taxon>
    </lineage>
</organism>